<accession>A0ABP1R2H3</accession>
<feature type="domain" description="MD-2-related lipid-recognition" evidence="2">
    <location>
        <begin position="55"/>
        <end position="194"/>
    </location>
</feature>
<dbReference type="InterPro" id="IPR003172">
    <property type="entry name" value="ML_dom"/>
</dbReference>
<dbReference type="SUPFAM" id="SSF81296">
    <property type="entry name" value="E set domains"/>
    <property type="match status" value="1"/>
</dbReference>
<feature type="signal peptide" evidence="1">
    <location>
        <begin position="1"/>
        <end position="25"/>
    </location>
</feature>
<feature type="chain" id="PRO_5046688153" description="MD-2-related lipid-recognition domain-containing protein" evidence="1">
    <location>
        <begin position="26"/>
        <end position="196"/>
    </location>
</feature>
<protein>
    <recommendedName>
        <fullName evidence="2">MD-2-related lipid-recognition domain-containing protein</fullName>
    </recommendedName>
</protein>
<evidence type="ECO:0000313" key="4">
    <source>
        <dbReference type="Proteomes" id="UP001642540"/>
    </source>
</evidence>
<dbReference type="Pfam" id="PF02221">
    <property type="entry name" value="E1_DerP2_DerF2"/>
    <property type="match status" value="1"/>
</dbReference>
<dbReference type="Proteomes" id="UP001642540">
    <property type="component" value="Unassembled WGS sequence"/>
</dbReference>
<reference evidence="3 4" key="1">
    <citation type="submission" date="2024-08" db="EMBL/GenBank/DDBJ databases">
        <authorList>
            <person name="Cucini C."/>
            <person name="Frati F."/>
        </authorList>
    </citation>
    <scope>NUCLEOTIDE SEQUENCE [LARGE SCALE GENOMIC DNA]</scope>
</reference>
<evidence type="ECO:0000256" key="1">
    <source>
        <dbReference type="SAM" id="SignalP"/>
    </source>
</evidence>
<name>A0ABP1R2H3_9HEXA</name>
<organism evidence="3 4">
    <name type="scientific">Orchesella dallaii</name>
    <dbReference type="NCBI Taxonomy" id="48710"/>
    <lineage>
        <taxon>Eukaryota</taxon>
        <taxon>Metazoa</taxon>
        <taxon>Ecdysozoa</taxon>
        <taxon>Arthropoda</taxon>
        <taxon>Hexapoda</taxon>
        <taxon>Collembola</taxon>
        <taxon>Entomobryomorpha</taxon>
        <taxon>Entomobryoidea</taxon>
        <taxon>Orchesellidae</taxon>
        <taxon>Orchesellinae</taxon>
        <taxon>Orchesella</taxon>
    </lineage>
</organism>
<comment type="caution">
    <text evidence="3">The sequence shown here is derived from an EMBL/GenBank/DDBJ whole genome shotgun (WGS) entry which is preliminary data.</text>
</comment>
<dbReference type="Gene3D" id="2.60.40.770">
    <property type="match status" value="1"/>
</dbReference>
<keyword evidence="4" id="KW-1185">Reference proteome</keyword>
<gene>
    <name evidence="3" type="ORF">ODALV1_LOCUS15796</name>
</gene>
<evidence type="ECO:0000259" key="2">
    <source>
        <dbReference type="Pfam" id="PF02221"/>
    </source>
</evidence>
<proteinExistence type="predicted"/>
<dbReference type="InterPro" id="IPR014756">
    <property type="entry name" value="Ig_E-set"/>
</dbReference>
<sequence>MTRWEGYPLYSILITISVFLLSSTANTDRQLATDNKSAFPSSFVTPFGNDRSINVPISMCDSAEQKRYADLTTVYLDPPCEKTFDGFCGIQRNQNYTLIAKFLSKVQTKTLSVRVTTIDAWNGWETPVWPEFSVCSSDFNITCPQNPNNLVQAYLHDSLPQGFPPMRALVRVRLLGSDDSNIKRVYICRQINIQVN</sequence>
<keyword evidence="1" id="KW-0732">Signal</keyword>
<dbReference type="EMBL" id="CAXLJM020000049">
    <property type="protein sequence ID" value="CAL8112820.1"/>
    <property type="molecule type" value="Genomic_DNA"/>
</dbReference>
<evidence type="ECO:0000313" key="3">
    <source>
        <dbReference type="EMBL" id="CAL8112820.1"/>
    </source>
</evidence>